<evidence type="ECO:0000256" key="3">
    <source>
        <dbReference type="ARBA" id="ARBA00022763"/>
    </source>
</evidence>
<dbReference type="Gene3D" id="1.20.5.170">
    <property type="match status" value="1"/>
</dbReference>
<keyword evidence="9" id="KW-0175">Coiled coil</keyword>
<keyword evidence="6" id="KW-0687">Ribonucleoprotein</keyword>
<name>A0A899FZ05_9ASCO</name>
<dbReference type="Pfam" id="PF00832">
    <property type="entry name" value="Ribosomal_L39"/>
    <property type="match status" value="1"/>
</dbReference>
<evidence type="ECO:0000313" key="10">
    <source>
        <dbReference type="EMBL" id="QSL65803.1"/>
    </source>
</evidence>
<proteinExistence type="inferred from homology"/>
<dbReference type="PANTHER" id="PTHR19970:SF0">
    <property type="entry name" value="LARGE RIBOSOMAL SUBUNIT PROTEIN EL39"/>
    <property type="match status" value="1"/>
</dbReference>
<accession>A0A899FZ05</accession>
<dbReference type="InterPro" id="IPR023626">
    <property type="entry name" value="Ribosomal_eL39_dom_sf"/>
</dbReference>
<dbReference type="SUPFAM" id="SSF48662">
    <property type="entry name" value="Ribosomal protein L39e"/>
    <property type="match status" value="1"/>
</dbReference>
<evidence type="ECO:0000256" key="4">
    <source>
        <dbReference type="ARBA" id="ARBA00022980"/>
    </source>
</evidence>
<evidence type="ECO:0000256" key="8">
    <source>
        <dbReference type="ARBA" id="ARBA00035339"/>
    </source>
</evidence>
<sequence>LSAALKLSSKGPTSYIYMMESDPLSLKTLENKVLCLEETLNELTEKQKRLQATLKNPDATSTVKQHILLLHTYNEIRDVALGLMGKIADQERCRVVESSHKTFRRKIILARAQRQNRPIPQWIRLRTDNRIKYNAKRKHWRRTKLNI</sequence>
<dbReference type="InterPro" id="IPR010760">
    <property type="entry name" value="DNA-repair_Swi5"/>
</dbReference>
<protein>
    <recommendedName>
        <fullName evidence="7">Large ribosomal subunit protein eL39</fullName>
    </recommendedName>
    <alternativeName>
        <fullName evidence="8">60S ribosomal protein L39</fullName>
    </alternativeName>
</protein>
<dbReference type="GO" id="GO:0022625">
    <property type="term" value="C:cytosolic large ribosomal subunit"/>
    <property type="evidence" value="ECO:0007669"/>
    <property type="project" value="TreeGrafter"/>
</dbReference>
<evidence type="ECO:0000256" key="7">
    <source>
        <dbReference type="ARBA" id="ARBA00035234"/>
    </source>
</evidence>
<evidence type="ECO:0000256" key="5">
    <source>
        <dbReference type="ARBA" id="ARBA00023204"/>
    </source>
</evidence>
<evidence type="ECO:0000256" key="6">
    <source>
        <dbReference type="ARBA" id="ARBA00023274"/>
    </source>
</evidence>
<keyword evidence="11" id="KW-1185">Reference proteome</keyword>
<comment type="similarity">
    <text evidence="1">Belongs to the SWI5/SAE3 family.</text>
</comment>
<keyword evidence="4" id="KW-0689">Ribosomal protein</keyword>
<dbReference type="OrthoDB" id="255837at2759"/>
<dbReference type="HAMAP" id="MF_00629">
    <property type="entry name" value="Ribosomal_eL39"/>
    <property type="match status" value="1"/>
</dbReference>
<feature type="non-terminal residue" evidence="10">
    <location>
        <position position="147"/>
    </location>
</feature>
<dbReference type="Gene3D" id="1.10.1620.10">
    <property type="entry name" value="Ribosomal protein L39e"/>
    <property type="match status" value="1"/>
</dbReference>
<dbReference type="Proteomes" id="UP000663699">
    <property type="component" value="Chromosome 8"/>
</dbReference>
<dbReference type="InterPro" id="IPR000077">
    <property type="entry name" value="Ribosomal_eL39"/>
</dbReference>
<dbReference type="GO" id="GO:0006412">
    <property type="term" value="P:translation"/>
    <property type="evidence" value="ECO:0007669"/>
    <property type="project" value="InterPro"/>
</dbReference>
<evidence type="ECO:0000256" key="9">
    <source>
        <dbReference type="SAM" id="Coils"/>
    </source>
</evidence>
<evidence type="ECO:0000256" key="2">
    <source>
        <dbReference type="ARBA" id="ARBA00009339"/>
    </source>
</evidence>
<dbReference type="FunFam" id="1.10.1620.10:FF:000001">
    <property type="entry name" value="60S ribosomal protein-like L39"/>
    <property type="match status" value="1"/>
</dbReference>
<keyword evidence="3" id="KW-0227">DNA damage</keyword>
<evidence type="ECO:0000256" key="1">
    <source>
        <dbReference type="ARBA" id="ARBA00008060"/>
    </source>
</evidence>
<keyword evidence="5" id="KW-0234">DNA repair</keyword>
<dbReference type="PANTHER" id="PTHR19970">
    <property type="entry name" value="RIBOSOMAL PROTEIN L39E"/>
    <property type="match status" value="1"/>
</dbReference>
<dbReference type="GO" id="GO:0006281">
    <property type="term" value="P:DNA repair"/>
    <property type="evidence" value="ECO:0007669"/>
    <property type="project" value="UniProtKB-KW"/>
</dbReference>
<evidence type="ECO:0000313" key="11">
    <source>
        <dbReference type="Proteomes" id="UP000663699"/>
    </source>
</evidence>
<comment type="similarity">
    <text evidence="2">Belongs to the eukaryotic ribosomal protein eL39 family.</text>
</comment>
<reference evidence="10" key="1">
    <citation type="submission" date="2020-06" db="EMBL/GenBank/DDBJ databases">
        <title>Genomes of multiple members of Pneumocystis genus reveal paths to human pathogen Pneumocystis jirovecii.</title>
        <authorList>
            <person name="Cisse O.H."/>
            <person name="Ma L."/>
            <person name="Dekker J."/>
            <person name="Khil P."/>
            <person name="Jo J."/>
            <person name="Brenchley J."/>
            <person name="Blair R."/>
            <person name="Pahar B."/>
            <person name="Chabe M."/>
            <person name="Van Rompay K.A."/>
            <person name="Keesler R."/>
            <person name="Sukura A."/>
            <person name="Hirsch V."/>
            <person name="Kutty G."/>
            <person name="Liu Y."/>
            <person name="Peng L."/>
            <person name="Chen J."/>
            <person name="Song J."/>
            <person name="Weissenbacher-Lang C."/>
            <person name="Xu J."/>
            <person name="Upham N.S."/>
            <person name="Stajich J.E."/>
            <person name="Cuomo C.A."/>
            <person name="Cushion M.T."/>
            <person name="Kovacs J.A."/>
        </authorList>
    </citation>
    <scope>NUCLEOTIDE SEQUENCE</scope>
    <source>
        <strain evidence="10">2A</strain>
    </source>
</reference>
<dbReference type="GO" id="GO:0003735">
    <property type="term" value="F:structural constituent of ribosome"/>
    <property type="evidence" value="ECO:0007669"/>
    <property type="project" value="InterPro"/>
</dbReference>
<dbReference type="Pfam" id="PF07061">
    <property type="entry name" value="Swi5"/>
    <property type="match status" value="1"/>
</dbReference>
<dbReference type="AlphaFoldDB" id="A0A899FZ05"/>
<gene>
    <name evidence="10" type="ORF">MERGE_000081</name>
</gene>
<organism evidence="10 11">
    <name type="scientific">Pneumocystis wakefieldiae</name>
    <dbReference type="NCBI Taxonomy" id="38082"/>
    <lineage>
        <taxon>Eukaryota</taxon>
        <taxon>Fungi</taxon>
        <taxon>Dikarya</taxon>
        <taxon>Ascomycota</taxon>
        <taxon>Taphrinomycotina</taxon>
        <taxon>Pneumocystomycetes</taxon>
        <taxon>Pneumocystaceae</taxon>
        <taxon>Pneumocystis</taxon>
    </lineage>
</organism>
<dbReference type="EMBL" id="CP054539">
    <property type="protein sequence ID" value="QSL65803.1"/>
    <property type="molecule type" value="Genomic_DNA"/>
</dbReference>
<feature type="coiled-coil region" evidence="9">
    <location>
        <begin position="26"/>
        <end position="56"/>
    </location>
</feature>